<dbReference type="GO" id="GO:0006352">
    <property type="term" value="P:DNA-templated transcription initiation"/>
    <property type="evidence" value="ECO:0007669"/>
    <property type="project" value="InterPro"/>
</dbReference>
<dbReference type="InterPro" id="IPR001387">
    <property type="entry name" value="Cro/C1-type_HTH"/>
</dbReference>
<sequence length="372" mass="41067">MTPGAPSTPAATSSSPAPPAPMSTTSEPCWCADFGGFSGLWAKGRREPLIPATWTSGPDSTSKNLEQGLGPMSIRFDEVGQRLRAYRLGKRLSADQIAERIGVSRAAVYRLEKGEIVKIQALEALSDLLEVSLPSLLGVEVEYYSNALGFFERMRQLEDQATHIMGNFSPLSSLILSDRYMKFLRIMLMEAIPAGENGRAGREDLIDRVLELLVQRRDSFKKKRAPIVSIVGEQDLERILRLGLIGRFDHSTETLRERRAAARHEVEEIRDAMLDQPIGMQIGVIEGQPPTQTFQIYELGSKSTVTLSPYRLGDQPNISSGIALVTSAPEAIKSFTNTFLGEWQRARKGSEGAAVLQRILDRTSKEETEGAF</sequence>
<dbReference type="AlphaFoldDB" id="A0A369WDA8"/>
<evidence type="ECO:0000259" key="2">
    <source>
        <dbReference type="PROSITE" id="PS50943"/>
    </source>
</evidence>
<dbReference type="CDD" id="cd00093">
    <property type="entry name" value="HTH_XRE"/>
    <property type="match status" value="1"/>
</dbReference>
<dbReference type="Proteomes" id="UP000253759">
    <property type="component" value="Unassembled WGS sequence"/>
</dbReference>
<gene>
    <name evidence="3" type="ORF">DVH29_03955</name>
</gene>
<evidence type="ECO:0000313" key="4">
    <source>
        <dbReference type="Proteomes" id="UP000253759"/>
    </source>
</evidence>
<dbReference type="InterPro" id="IPR000943">
    <property type="entry name" value="RNA_pol_sigma70"/>
</dbReference>
<dbReference type="PROSITE" id="PS50943">
    <property type="entry name" value="HTH_CROC1"/>
    <property type="match status" value="1"/>
</dbReference>
<reference evidence="4" key="1">
    <citation type="submission" date="2018-07" db="EMBL/GenBank/DDBJ databases">
        <authorList>
            <person name="Liu B.-T."/>
            <person name="Du Z."/>
        </authorList>
    </citation>
    <scope>NUCLEOTIDE SEQUENCE [LARGE SCALE GENOMIC DNA]</scope>
    <source>
        <strain evidence="4">XYN52</strain>
    </source>
</reference>
<dbReference type="SMART" id="SM00530">
    <property type="entry name" value="HTH_XRE"/>
    <property type="match status" value="1"/>
</dbReference>
<feature type="compositionally biased region" description="Low complexity" evidence="1">
    <location>
        <begin position="1"/>
        <end position="15"/>
    </location>
</feature>
<dbReference type="InterPro" id="IPR010982">
    <property type="entry name" value="Lambda_DNA-bd_dom_sf"/>
</dbReference>
<name>A0A369WDA8_9HYPH</name>
<feature type="region of interest" description="Disordered" evidence="1">
    <location>
        <begin position="1"/>
        <end position="25"/>
    </location>
</feature>
<dbReference type="GO" id="GO:0003700">
    <property type="term" value="F:DNA-binding transcription factor activity"/>
    <property type="evidence" value="ECO:0007669"/>
    <property type="project" value="InterPro"/>
</dbReference>
<dbReference type="Pfam" id="PF13560">
    <property type="entry name" value="HTH_31"/>
    <property type="match status" value="1"/>
</dbReference>
<protein>
    <submittedName>
        <fullName evidence="3">Transcriptional regulator</fullName>
    </submittedName>
</protein>
<dbReference type="EMBL" id="QQNH01000003">
    <property type="protein sequence ID" value="RDE10091.1"/>
    <property type="molecule type" value="Genomic_DNA"/>
</dbReference>
<organism evidence="3 4">
    <name type="scientific">Pelagibacterium lacus</name>
    <dbReference type="NCBI Taxonomy" id="2282655"/>
    <lineage>
        <taxon>Bacteria</taxon>
        <taxon>Pseudomonadati</taxon>
        <taxon>Pseudomonadota</taxon>
        <taxon>Alphaproteobacteria</taxon>
        <taxon>Hyphomicrobiales</taxon>
        <taxon>Devosiaceae</taxon>
        <taxon>Pelagibacterium</taxon>
    </lineage>
</organism>
<dbReference type="GO" id="GO:0003677">
    <property type="term" value="F:DNA binding"/>
    <property type="evidence" value="ECO:0007669"/>
    <property type="project" value="InterPro"/>
</dbReference>
<dbReference type="Gene3D" id="1.10.260.40">
    <property type="entry name" value="lambda repressor-like DNA-binding domains"/>
    <property type="match status" value="1"/>
</dbReference>
<accession>A0A369WDA8</accession>
<feature type="domain" description="HTH cro/C1-type" evidence="2">
    <location>
        <begin position="83"/>
        <end position="136"/>
    </location>
</feature>
<proteinExistence type="predicted"/>
<evidence type="ECO:0000256" key="1">
    <source>
        <dbReference type="SAM" id="MobiDB-lite"/>
    </source>
</evidence>
<comment type="caution">
    <text evidence="3">The sequence shown here is derived from an EMBL/GenBank/DDBJ whole genome shotgun (WGS) entry which is preliminary data.</text>
</comment>
<dbReference type="SUPFAM" id="SSF47413">
    <property type="entry name" value="lambda repressor-like DNA-binding domains"/>
    <property type="match status" value="1"/>
</dbReference>
<dbReference type="PROSITE" id="PS00716">
    <property type="entry name" value="SIGMA70_2"/>
    <property type="match status" value="1"/>
</dbReference>
<evidence type="ECO:0000313" key="3">
    <source>
        <dbReference type="EMBL" id="RDE10091.1"/>
    </source>
</evidence>
<keyword evidence="4" id="KW-1185">Reference proteome</keyword>